<organism evidence="3 4">
    <name type="scientific">Geodia barretti</name>
    <name type="common">Barrett's horny sponge</name>
    <dbReference type="NCBI Taxonomy" id="519541"/>
    <lineage>
        <taxon>Eukaryota</taxon>
        <taxon>Metazoa</taxon>
        <taxon>Porifera</taxon>
        <taxon>Demospongiae</taxon>
        <taxon>Heteroscleromorpha</taxon>
        <taxon>Tetractinellida</taxon>
        <taxon>Astrophorina</taxon>
        <taxon>Geodiidae</taxon>
        <taxon>Geodia</taxon>
    </lineage>
</organism>
<evidence type="ECO:0000313" key="3">
    <source>
        <dbReference type="EMBL" id="CAI8030611.1"/>
    </source>
</evidence>
<dbReference type="GO" id="GO:0120147">
    <property type="term" value="F:formylglycine-generating oxidase activity"/>
    <property type="evidence" value="ECO:0007669"/>
    <property type="project" value="TreeGrafter"/>
</dbReference>
<dbReference type="Gene3D" id="2.60.40.10">
    <property type="entry name" value="Immunoglobulins"/>
    <property type="match status" value="1"/>
</dbReference>
<dbReference type="InterPro" id="IPR008775">
    <property type="entry name" value="Phytyl_CoA_dOase-like"/>
</dbReference>
<dbReference type="Pfam" id="PF18911">
    <property type="entry name" value="PKD_4"/>
    <property type="match status" value="1"/>
</dbReference>
<comment type="caution">
    <text evidence="3">The sequence shown here is derived from an EMBL/GenBank/DDBJ whole genome shotgun (WGS) entry which is preliminary data.</text>
</comment>
<dbReference type="Gene3D" id="3.90.1580.10">
    <property type="entry name" value="paralog of FGE (formylglycine-generating enzyme)"/>
    <property type="match status" value="1"/>
</dbReference>
<dbReference type="PANTHER" id="PTHR23150:SF19">
    <property type="entry name" value="FORMYLGLYCINE-GENERATING ENZYME"/>
    <property type="match status" value="1"/>
</dbReference>
<keyword evidence="4" id="KW-1185">Reference proteome</keyword>
<comment type="similarity">
    <text evidence="1">Belongs to the sulfatase-modifying factor family.</text>
</comment>
<dbReference type="InterPro" id="IPR035986">
    <property type="entry name" value="PKD_dom_sf"/>
</dbReference>
<dbReference type="PROSITE" id="PS50093">
    <property type="entry name" value="PKD"/>
    <property type="match status" value="1"/>
</dbReference>
<dbReference type="InterPro" id="IPR022409">
    <property type="entry name" value="PKD/Chitinase_dom"/>
</dbReference>
<dbReference type="SUPFAM" id="SSF49299">
    <property type="entry name" value="PKD domain"/>
    <property type="match status" value="1"/>
</dbReference>
<dbReference type="Gene3D" id="2.60.120.620">
    <property type="entry name" value="q2cbj1_9rhob like domain"/>
    <property type="match status" value="1"/>
</dbReference>
<evidence type="ECO:0000256" key="1">
    <source>
        <dbReference type="ARBA" id="ARBA00005310"/>
    </source>
</evidence>
<dbReference type="AlphaFoldDB" id="A0AA35WVQ8"/>
<dbReference type="SUPFAM" id="SSF51197">
    <property type="entry name" value="Clavaminate synthase-like"/>
    <property type="match status" value="1"/>
</dbReference>
<dbReference type="InterPro" id="IPR000601">
    <property type="entry name" value="PKD_dom"/>
</dbReference>
<dbReference type="InterPro" id="IPR042095">
    <property type="entry name" value="SUMF_sf"/>
</dbReference>
<evidence type="ECO:0000259" key="2">
    <source>
        <dbReference type="PROSITE" id="PS50093"/>
    </source>
</evidence>
<evidence type="ECO:0000313" key="4">
    <source>
        <dbReference type="Proteomes" id="UP001174909"/>
    </source>
</evidence>
<feature type="domain" description="PKD" evidence="2">
    <location>
        <begin position="306"/>
        <end position="362"/>
    </location>
</feature>
<dbReference type="SUPFAM" id="SSF56436">
    <property type="entry name" value="C-type lectin-like"/>
    <property type="match status" value="1"/>
</dbReference>
<dbReference type="Pfam" id="PF03781">
    <property type="entry name" value="FGE-sulfatase"/>
    <property type="match status" value="1"/>
</dbReference>
<dbReference type="PANTHER" id="PTHR23150">
    <property type="entry name" value="SULFATASE MODIFYING FACTOR 1, 2"/>
    <property type="match status" value="1"/>
</dbReference>
<dbReference type="CDD" id="cd00146">
    <property type="entry name" value="PKD"/>
    <property type="match status" value="1"/>
</dbReference>
<name>A0AA35WVQ8_GEOBA</name>
<proteinExistence type="inferred from homology"/>
<accession>A0AA35WVQ8</accession>
<dbReference type="InterPro" id="IPR051043">
    <property type="entry name" value="Sulfatase_Mod_Factor_Kinase"/>
</dbReference>
<dbReference type="InterPro" id="IPR016187">
    <property type="entry name" value="CTDL_fold"/>
</dbReference>
<sequence>MTEEHRAVFEKKGMVHDGTKRSQIVPFIDQSERLCTLLDHPKVLEVIGSLLGEDFNYVGGDGNYYSGDTGWHSDGAHKVGLYAKFHLYLDPLTRDTGCIRVIPGSHLFGEWRARIEQVRRSNEALEVNGSDVPCVAVETEPGDVVVFNHNIYHASFGGGRSRRHFDLNVASRAKTDTEIAELDSYLHRDGKPRFTLCLSGCGEDDEVQDEIAAIIPINFSNLKEAGEYAVRITITGPNVATITTEQNLSIKPTSQPVEEIALSEVHFGANQVVTIEVLKGGTVLYQGEAEAGFIRNSSNRTIEITKWDWGDGQQTKFGEELTASHTYERVGEYTIILTVRNDAPNPITVEQEKTISVTAELEIVSKSDGTTMMLIPTGTFEMGDSFGEGLPHELPVHTVSVNAFYMDVTEVTNAVYKQFLDATGHKAPDFWEDPTFNALDQPVVGDVA</sequence>
<dbReference type="Proteomes" id="UP001174909">
    <property type="component" value="Unassembled WGS sequence"/>
</dbReference>
<protein>
    <submittedName>
        <fullName evidence="3">Formylglycine-generating enzyme</fullName>
    </submittedName>
</protein>
<dbReference type="InterPro" id="IPR013783">
    <property type="entry name" value="Ig-like_fold"/>
</dbReference>
<dbReference type="SMART" id="SM00089">
    <property type="entry name" value="PKD"/>
    <property type="match status" value="1"/>
</dbReference>
<dbReference type="Pfam" id="PF05721">
    <property type="entry name" value="PhyH"/>
    <property type="match status" value="1"/>
</dbReference>
<reference evidence="3" key="1">
    <citation type="submission" date="2023-03" db="EMBL/GenBank/DDBJ databases">
        <authorList>
            <person name="Steffen K."/>
            <person name="Cardenas P."/>
        </authorList>
    </citation>
    <scope>NUCLEOTIDE SEQUENCE</scope>
</reference>
<dbReference type="EMBL" id="CASHTH010002487">
    <property type="protein sequence ID" value="CAI8030611.1"/>
    <property type="molecule type" value="Genomic_DNA"/>
</dbReference>
<gene>
    <name evidence="3" type="ORF">GBAR_LOCUS17345</name>
</gene>
<dbReference type="InterPro" id="IPR005532">
    <property type="entry name" value="SUMF_dom"/>
</dbReference>